<dbReference type="EMBL" id="LT607753">
    <property type="protein sequence ID" value="SCG39182.1"/>
    <property type="molecule type" value="Genomic_DNA"/>
</dbReference>
<feature type="compositionally biased region" description="Low complexity" evidence="1">
    <location>
        <begin position="1"/>
        <end position="13"/>
    </location>
</feature>
<feature type="region of interest" description="Disordered" evidence="1">
    <location>
        <begin position="1"/>
        <end position="40"/>
    </location>
</feature>
<name>A0A1C5GZE9_9ACTN</name>
<proteinExistence type="predicted"/>
<sequence>MSTVTTTRPTTAGRAGGGVLRDETTAPAPRRRPPDPSTAAVGGTVWQVQVRTRLDDLQRQLRALESHDAANADRAAELRQQLAGVESVLGRGGVLEWLRGGSVEYAWRTVHAVERGMVDLRTPQELTGLLPAYQASAAQFLKADHPARTAFDATADRADPALLRAKVQTLLLCYHRASDEFHESVRHLRNRMLGLSLVALAVETLMVLAQWRSPDVRLIEAPADAAGVPAWRLLLFVLAAGALGAFVSALPTMITSRSGGVPYKLPLQQGLLKLAVGPLVAVVGIMLVIGGLVETTVGSTGALLALAVVFGAGQQAVTGYADRKAATLLSPVTPKD</sequence>
<feature type="transmembrane region" description="Helical" evidence="2">
    <location>
        <begin position="231"/>
        <end position="250"/>
    </location>
</feature>
<organism evidence="3 4">
    <name type="scientific">Micromonospora coxensis</name>
    <dbReference type="NCBI Taxonomy" id="356852"/>
    <lineage>
        <taxon>Bacteria</taxon>
        <taxon>Bacillati</taxon>
        <taxon>Actinomycetota</taxon>
        <taxon>Actinomycetes</taxon>
        <taxon>Micromonosporales</taxon>
        <taxon>Micromonosporaceae</taxon>
        <taxon>Micromonospora</taxon>
    </lineage>
</organism>
<evidence type="ECO:0000313" key="3">
    <source>
        <dbReference type="EMBL" id="SCG39182.1"/>
    </source>
</evidence>
<dbReference type="Proteomes" id="UP000198215">
    <property type="component" value="Chromosome I"/>
</dbReference>
<feature type="transmembrane region" description="Helical" evidence="2">
    <location>
        <begin position="271"/>
        <end position="293"/>
    </location>
</feature>
<keyword evidence="4" id="KW-1185">Reference proteome</keyword>
<evidence type="ECO:0000256" key="2">
    <source>
        <dbReference type="SAM" id="Phobius"/>
    </source>
</evidence>
<keyword evidence="2" id="KW-1133">Transmembrane helix</keyword>
<dbReference type="AlphaFoldDB" id="A0A1C5GZE9"/>
<evidence type="ECO:0000256" key="1">
    <source>
        <dbReference type="SAM" id="MobiDB-lite"/>
    </source>
</evidence>
<keyword evidence="2" id="KW-0472">Membrane</keyword>
<reference evidence="4" key="1">
    <citation type="submission" date="2016-06" db="EMBL/GenBank/DDBJ databases">
        <authorList>
            <person name="Varghese N."/>
            <person name="Submissions Spin"/>
        </authorList>
    </citation>
    <scope>NUCLEOTIDE SEQUENCE [LARGE SCALE GENOMIC DNA]</scope>
    <source>
        <strain evidence="4">DSM 45161</strain>
    </source>
</reference>
<feature type="transmembrane region" description="Helical" evidence="2">
    <location>
        <begin position="299"/>
        <end position="321"/>
    </location>
</feature>
<evidence type="ECO:0008006" key="5">
    <source>
        <dbReference type="Google" id="ProtNLM"/>
    </source>
</evidence>
<evidence type="ECO:0000313" key="4">
    <source>
        <dbReference type="Proteomes" id="UP000198215"/>
    </source>
</evidence>
<keyword evidence="2" id="KW-0812">Transmembrane</keyword>
<protein>
    <recommendedName>
        <fullName evidence="5">LigA protein</fullName>
    </recommendedName>
</protein>
<feature type="transmembrane region" description="Helical" evidence="2">
    <location>
        <begin position="192"/>
        <end position="211"/>
    </location>
</feature>
<gene>
    <name evidence="3" type="ORF">GA0070614_0606</name>
</gene>
<accession>A0A1C5GZE9</accession>